<accession>A0A6N8FKC8</accession>
<comment type="caution">
    <text evidence="1">The sequence shown here is derived from an EMBL/GenBank/DDBJ whole genome shotgun (WGS) entry which is preliminary data.</text>
</comment>
<dbReference type="GO" id="GO:0019546">
    <property type="term" value="P:L-arginine deiminase pathway"/>
    <property type="evidence" value="ECO:0007669"/>
    <property type="project" value="TreeGrafter"/>
</dbReference>
<dbReference type="Proteomes" id="UP000469125">
    <property type="component" value="Unassembled WGS sequence"/>
</dbReference>
<dbReference type="AlphaFoldDB" id="A0A6N8FKC8"/>
<evidence type="ECO:0000313" key="2">
    <source>
        <dbReference type="Proteomes" id="UP000469125"/>
    </source>
</evidence>
<dbReference type="RefSeq" id="WP_155667643.1">
    <property type="nucleotide sequence ID" value="NZ_WOCA01000003.1"/>
</dbReference>
<evidence type="ECO:0000313" key="1">
    <source>
        <dbReference type="EMBL" id="MUK87748.1"/>
    </source>
</evidence>
<gene>
    <name evidence="1" type="ORF">GMD78_04945</name>
</gene>
<reference evidence="1 2" key="1">
    <citation type="submission" date="2019-11" db="EMBL/GenBank/DDBJ databases">
        <authorList>
            <person name="Li X."/>
        </authorList>
    </citation>
    <scope>NUCLEOTIDE SEQUENCE [LARGE SCALE GENOMIC DNA]</scope>
    <source>
        <strain evidence="1 2">L9</strain>
    </source>
</reference>
<proteinExistence type="predicted"/>
<protein>
    <recommendedName>
        <fullName evidence="3">N-Dimethylarginine dimethylaminohydrolase</fullName>
    </recommendedName>
</protein>
<dbReference type="Pfam" id="PF19420">
    <property type="entry name" value="DDAH_eukar"/>
    <property type="match status" value="1"/>
</dbReference>
<dbReference type="PANTHER" id="PTHR47271">
    <property type="entry name" value="ARGININE DEIMINASE"/>
    <property type="match status" value="1"/>
</dbReference>
<name>A0A6N8FKC8_9BACI</name>
<evidence type="ECO:0008006" key="3">
    <source>
        <dbReference type="Google" id="ProtNLM"/>
    </source>
</evidence>
<dbReference type="GO" id="GO:0016990">
    <property type="term" value="F:arginine deiminase activity"/>
    <property type="evidence" value="ECO:0007669"/>
    <property type="project" value="TreeGrafter"/>
</dbReference>
<organism evidence="1 2">
    <name type="scientific">Ornithinibacillus caprae</name>
    <dbReference type="NCBI Taxonomy" id="2678566"/>
    <lineage>
        <taxon>Bacteria</taxon>
        <taxon>Bacillati</taxon>
        <taxon>Bacillota</taxon>
        <taxon>Bacilli</taxon>
        <taxon>Bacillales</taxon>
        <taxon>Bacillaceae</taxon>
        <taxon>Ornithinibacillus</taxon>
    </lineage>
</organism>
<dbReference type="EMBL" id="WOCA01000003">
    <property type="protein sequence ID" value="MUK87748.1"/>
    <property type="molecule type" value="Genomic_DNA"/>
</dbReference>
<keyword evidence="2" id="KW-1185">Reference proteome</keyword>
<dbReference type="SUPFAM" id="SSF55909">
    <property type="entry name" value="Pentein"/>
    <property type="match status" value="1"/>
</dbReference>
<dbReference type="PANTHER" id="PTHR47271:SF2">
    <property type="entry name" value="ARGININE DEIMINASE"/>
    <property type="match status" value="1"/>
</dbReference>
<sequence length="280" mass="32274">MMHQPKTYCNNEYDELKKVILCEPQYMTTRQVIHDSSQQFNDVKGHVNLALKQHRKFVDALNRHGIEPIMLPYHKEFPEQVFTRDIGFTLGQTLFVAEMAHDVRKGEENILKFWLKDEEISYYNLIGDKIEGGDVIIDRDTIYIGISNRTNQAAIDHIQSLLGQYDVKAIPFKQKYLHLDCVFNILSPKVAIIYPEALTKEDIQLFSSRYELIEVSYEEQHALATNVLSIGNRKVFSLPMNKDVNNQMCNKGFEVIEVDISEIVKSGGSFRCSTLPLLRA</sequence>
<dbReference type="Gene3D" id="3.75.10.10">
    <property type="entry name" value="L-arginine/glycine Amidinotransferase, Chain A"/>
    <property type="match status" value="1"/>
</dbReference>